<dbReference type="PATRIC" id="fig|1276220.3.peg.78"/>
<feature type="transmembrane region" description="Helical" evidence="7">
    <location>
        <begin position="356"/>
        <end position="378"/>
    </location>
</feature>
<dbReference type="Pfam" id="PF01790">
    <property type="entry name" value="LGT"/>
    <property type="match status" value="1"/>
</dbReference>
<dbReference type="GO" id="GO:0042158">
    <property type="term" value="P:lipoprotein biosynthetic process"/>
    <property type="evidence" value="ECO:0007669"/>
    <property type="project" value="InterPro"/>
</dbReference>
<evidence type="ECO:0000256" key="2">
    <source>
        <dbReference type="ARBA" id="ARBA00022475"/>
    </source>
</evidence>
<dbReference type="OrthoDB" id="871140at2"/>
<dbReference type="Proteomes" id="UP000014984">
    <property type="component" value="Chromosome"/>
</dbReference>
<comment type="similarity">
    <text evidence="1">Belongs to the Lgt family.</text>
</comment>
<reference evidence="8 9" key="1">
    <citation type="journal article" date="2013" name="Genome Biol. Evol.">
        <title>Comparison of metabolic capacities and inference of gene content evolution in mosquito-associated Spiroplasma diminutum and S. taiwanense.</title>
        <authorList>
            <person name="Lo W.S."/>
            <person name="Ku C."/>
            <person name="Chen L.L."/>
            <person name="Chang T.H."/>
            <person name="Kuo C.H."/>
        </authorList>
    </citation>
    <scope>NUCLEOTIDE SEQUENCE [LARGE SCALE GENOMIC DNA]</scope>
    <source>
        <strain evidence="8">CT-1</strain>
    </source>
</reference>
<evidence type="ECO:0000313" key="8">
    <source>
        <dbReference type="EMBL" id="AGR40769.1"/>
    </source>
</evidence>
<organism evidence="8 9">
    <name type="scientific">Spiroplasma taiwanense CT-1</name>
    <dbReference type="NCBI Taxonomy" id="1276220"/>
    <lineage>
        <taxon>Bacteria</taxon>
        <taxon>Bacillati</taxon>
        <taxon>Mycoplasmatota</taxon>
        <taxon>Mollicutes</taxon>
        <taxon>Entomoplasmatales</taxon>
        <taxon>Spiroplasmataceae</taxon>
        <taxon>Spiroplasma</taxon>
    </lineage>
</organism>
<evidence type="ECO:0000256" key="6">
    <source>
        <dbReference type="ARBA" id="ARBA00023136"/>
    </source>
</evidence>
<keyword evidence="2" id="KW-1003">Cell membrane</keyword>
<evidence type="ECO:0000256" key="3">
    <source>
        <dbReference type="ARBA" id="ARBA00022679"/>
    </source>
</evidence>
<feature type="transmembrane region" description="Helical" evidence="7">
    <location>
        <begin position="220"/>
        <end position="242"/>
    </location>
</feature>
<feature type="transmembrane region" description="Helical" evidence="7">
    <location>
        <begin position="58"/>
        <end position="77"/>
    </location>
</feature>
<feature type="transmembrane region" description="Helical" evidence="7">
    <location>
        <begin position="26"/>
        <end position="46"/>
    </location>
</feature>
<keyword evidence="5 7" id="KW-1133">Transmembrane helix</keyword>
<dbReference type="PANTHER" id="PTHR30589:SF0">
    <property type="entry name" value="PHOSPHATIDYLGLYCEROL--PROLIPOPROTEIN DIACYLGLYCERYL TRANSFERASE"/>
    <property type="match status" value="1"/>
</dbReference>
<dbReference type="STRING" id="1276220.STAIW_v1c00770"/>
<keyword evidence="4 7" id="KW-0812">Transmembrane</keyword>
<keyword evidence="9" id="KW-1185">Reference proteome</keyword>
<keyword evidence="3 8" id="KW-0808">Transferase</keyword>
<dbReference type="KEGG" id="stai:STAIW_v1c00770"/>
<evidence type="ECO:0000256" key="4">
    <source>
        <dbReference type="ARBA" id="ARBA00022692"/>
    </source>
</evidence>
<evidence type="ECO:0000256" key="7">
    <source>
        <dbReference type="SAM" id="Phobius"/>
    </source>
</evidence>
<dbReference type="PANTHER" id="PTHR30589">
    <property type="entry name" value="PROLIPOPROTEIN DIACYLGLYCERYL TRANSFERASE"/>
    <property type="match status" value="1"/>
</dbReference>
<dbReference type="GO" id="GO:0008961">
    <property type="term" value="F:phosphatidylglycerol-prolipoprotein diacylglyceryl transferase activity"/>
    <property type="evidence" value="ECO:0007669"/>
    <property type="project" value="InterPro"/>
</dbReference>
<dbReference type="RefSeq" id="WP_020833908.1">
    <property type="nucleotide sequence ID" value="NC_021846.1"/>
</dbReference>
<dbReference type="GO" id="GO:0005886">
    <property type="term" value="C:plasma membrane"/>
    <property type="evidence" value="ECO:0007669"/>
    <property type="project" value="InterPro"/>
</dbReference>
<proteinExistence type="inferred from homology"/>
<dbReference type="eggNOG" id="COG0682">
    <property type="taxonomic scope" value="Bacteria"/>
</dbReference>
<dbReference type="HOGENOM" id="CLU_628384_0_0_14"/>
<dbReference type="EMBL" id="CP005074">
    <property type="protein sequence ID" value="AGR40769.1"/>
    <property type="molecule type" value="Genomic_DNA"/>
</dbReference>
<name>S5LSX3_9MOLU</name>
<evidence type="ECO:0000313" key="9">
    <source>
        <dbReference type="Proteomes" id="UP000014984"/>
    </source>
</evidence>
<dbReference type="PROSITE" id="PS01311">
    <property type="entry name" value="LGT"/>
    <property type="match status" value="1"/>
</dbReference>
<evidence type="ECO:0000256" key="5">
    <source>
        <dbReference type="ARBA" id="ARBA00022989"/>
    </source>
</evidence>
<accession>S5LSX3</accession>
<keyword evidence="6 7" id="KW-0472">Membrane</keyword>
<feature type="transmembrane region" description="Helical" evidence="7">
    <location>
        <begin position="97"/>
        <end position="124"/>
    </location>
</feature>
<keyword evidence="8" id="KW-0449">Lipoprotein</keyword>
<sequence>MFLNWNSKDWSAVSDMWTVRDDYGFFHVYAFTMTIGVISAISISAIKLYIKGVPLKELWIGASIIVPFSLLGASFFGKLNADGPGQNAQGTSFWGLFAFWKAGMAIHGGVYCGALVGIVIFYFLGRKTRVSLWTYGDAIIPNILIGQGIGRWGNFFNHELYGQPIAKWFVESSNEIKQTNALSWLPQFIRENMVWEYRGSGGSLNGLELISGEKYLMAPIFLYESFFLILSWAIITFLISFIGRWFGKKPWKINPEKYSFNLKVSYIWKQAVFANHDEKNVNEYNENINQIKDSNWIKRKWKQGELLVTTNNPYKYLTVKAGVEMGVYFFSWNIVRLILEIDRAEDHLFLMYQRGLSLALISLTAILGIILIIIAQWVSPYLFRQPGYVYEQEYFYTKAVIEKIVKDKSVSNEKKLKQKLKEKKIKEKLEKKMDKK</sequence>
<evidence type="ECO:0000256" key="1">
    <source>
        <dbReference type="ARBA" id="ARBA00007150"/>
    </source>
</evidence>
<gene>
    <name evidence="8" type="primary">lgt</name>
    <name evidence="8" type="ORF">STAIW_v1c00770</name>
</gene>
<dbReference type="InterPro" id="IPR001640">
    <property type="entry name" value="Lgt"/>
</dbReference>
<dbReference type="AlphaFoldDB" id="S5LSX3"/>
<protein>
    <submittedName>
        <fullName evidence="8">Prolipoprotein diacylglyceryl transferase</fullName>
    </submittedName>
</protein>
<feature type="transmembrane region" description="Helical" evidence="7">
    <location>
        <begin position="316"/>
        <end position="335"/>
    </location>
</feature>